<evidence type="ECO:0000256" key="2">
    <source>
        <dbReference type="ARBA" id="ARBA00022485"/>
    </source>
</evidence>
<dbReference type="InterPro" id="IPR007197">
    <property type="entry name" value="rSAM"/>
</dbReference>
<evidence type="ECO:0000313" key="9">
    <source>
        <dbReference type="Proteomes" id="UP000077339"/>
    </source>
</evidence>
<organism evidence="8 9">
    <name type="scientific">Kosmotoga arenicorallina S304</name>
    <dbReference type="NCBI Taxonomy" id="1453497"/>
    <lineage>
        <taxon>Bacteria</taxon>
        <taxon>Thermotogati</taxon>
        <taxon>Thermotogota</taxon>
        <taxon>Thermotogae</taxon>
        <taxon>Kosmotogales</taxon>
        <taxon>Kosmotogaceae</taxon>
        <taxon>Kosmotoga</taxon>
    </lineage>
</organism>
<dbReference type="AlphaFoldDB" id="A0A176K3E6"/>
<evidence type="ECO:0000313" key="8">
    <source>
        <dbReference type="EMBL" id="OAA31612.1"/>
    </source>
</evidence>
<sequence length="314" mass="36553">MKHVYGVVPSRRLGRSLGICPIPFKTCNYSCIYCQLGRTTRMTNSRSAFYPPEEIIKEAEDFVKKYGEKSFDVITVVGEGEPTLYTPIDKITDGIRRLTRKPLVLITNGSLLYNGSVRKEVSGFDIVMPTLDAWDEESFKKINRPFRELSYKEVFRGIVDFSRKFNGEIWLEVMLIKDYNDSIEALRSLKGRIEMISPERVYINVPVRPPAEKGVEIPEKSRIEYARKLLSAMSIENLSVSNFLSSENDAIKAVIEIIKRHPMSENDLKEFLLSEYDEKALERFFSLESEKHNIERCSYHGKVFYRYIQRREKR</sequence>
<dbReference type="PANTHER" id="PTHR43787:SF11">
    <property type="entry name" value="UPF0026 PROTEIN SLR1464"/>
    <property type="match status" value="1"/>
</dbReference>
<keyword evidence="5" id="KW-0408">Iron</keyword>
<dbReference type="InterPro" id="IPR013785">
    <property type="entry name" value="Aldolase_TIM"/>
</dbReference>
<proteinExistence type="predicted"/>
<evidence type="ECO:0000259" key="7">
    <source>
        <dbReference type="PROSITE" id="PS51918"/>
    </source>
</evidence>
<reference evidence="8 9" key="1">
    <citation type="submission" date="2014-02" db="EMBL/GenBank/DDBJ databases">
        <title>Kosmotoga genome sequencing.</title>
        <authorList>
            <person name="Pollo S.M."/>
            <person name="Charchuk R."/>
            <person name="Nesbo C.L."/>
        </authorList>
    </citation>
    <scope>NUCLEOTIDE SEQUENCE [LARGE SCALE GENOMIC DNA]</scope>
    <source>
        <strain evidence="8 9">S304</strain>
    </source>
</reference>
<dbReference type="STRING" id="1453497.AT15_05945"/>
<dbReference type="GO" id="GO:0046872">
    <property type="term" value="F:metal ion binding"/>
    <property type="evidence" value="ECO:0007669"/>
    <property type="project" value="UniProtKB-KW"/>
</dbReference>
<dbReference type="PROSITE" id="PS51918">
    <property type="entry name" value="RADICAL_SAM"/>
    <property type="match status" value="1"/>
</dbReference>
<dbReference type="InterPro" id="IPR040084">
    <property type="entry name" value="GTPase_Obg"/>
</dbReference>
<comment type="cofactor">
    <cofactor evidence="1">
        <name>[4Fe-4S] cluster</name>
        <dbReference type="ChEBI" id="CHEBI:49883"/>
    </cofactor>
</comment>
<dbReference type="GO" id="GO:0051539">
    <property type="term" value="F:4 iron, 4 sulfur cluster binding"/>
    <property type="evidence" value="ECO:0007669"/>
    <property type="project" value="UniProtKB-KW"/>
</dbReference>
<feature type="domain" description="Radical SAM core" evidence="7">
    <location>
        <begin position="12"/>
        <end position="241"/>
    </location>
</feature>
<accession>A0A176K3E6</accession>
<dbReference type="EMBL" id="JFHK01000003">
    <property type="protein sequence ID" value="OAA31612.1"/>
    <property type="molecule type" value="Genomic_DNA"/>
</dbReference>
<evidence type="ECO:0000256" key="3">
    <source>
        <dbReference type="ARBA" id="ARBA00022691"/>
    </source>
</evidence>
<keyword evidence="6" id="KW-0411">Iron-sulfur</keyword>
<dbReference type="RefSeq" id="WP_068345954.1">
    <property type="nucleotide sequence ID" value="NZ_JFHK01000003.1"/>
</dbReference>
<dbReference type="PANTHER" id="PTHR43787">
    <property type="entry name" value="FEMO COFACTOR BIOSYNTHESIS PROTEIN NIFB-RELATED"/>
    <property type="match status" value="1"/>
</dbReference>
<dbReference type="SFLD" id="SFLDS00029">
    <property type="entry name" value="Radical_SAM"/>
    <property type="match status" value="1"/>
</dbReference>
<dbReference type="GO" id="GO:0003824">
    <property type="term" value="F:catalytic activity"/>
    <property type="evidence" value="ECO:0007669"/>
    <property type="project" value="InterPro"/>
</dbReference>
<protein>
    <submittedName>
        <fullName evidence="8">Radical SAM protein</fullName>
    </submittedName>
</protein>
<evidence type="ECO:0000256" key="1">
    <source>
        <dbReference type="ARBA" id="ARBA00001966"/>
    </source>
</evidence>
<evidence type="ECO:0000256" key="5">
    <source>
        <dbReference type="ARBA" id="ARBA00023004"/>
    </source>
</evidence>
<comment type="caution">
    <text evidence="8">The sequence shown here is derived from an EMBL/GenBank/DDBJ whole genome shotgun (WGS) entry which is preliminary data.</text>
</comment>
<dbReference type="InterPro" id="IPR058240">
    <property type="entry name" value="rSAM_sf"/>
</dbReference>
<dbReference type="Proteomes" id="UP000077339">
    <property type="component" value="Unassembled WGS sequence"/>
</dbReference>
<name>A0A176K3E6_9BACT</name>
<gene>
    <name evidence="8" type="ORF">AT15_05945</name>
</gene>
<dbReference type="Pfam" id="PF04055">
    <property type="entry name" value="Radical_SAM"/>
    <property type="match status" value="1"/>
</dbReference>
<evidence type="ECO:0000256" key="4">
    <source>
        <dbReference type="ARBA" id="ARBA00022723"/>
    </source>
</evidence>
<dbReference type="OrthoDB" id="9795504at2"/>
<dbReference type="Gene3D" id="3.20.20.70">
    <property type="entry name" value="Aldolase class I"/>
    <property type="match status" value="1"/>
</dbReference>
<dbReference type="SUPFAM" id="SSF102114">
    <property type="entry name" value="Radical SAM enzymes"/>
    <property type="match status" value="1"/>
</dbReference>
<evidence type="ECO:0000256" key="6">
    <source>
        <dbReference type="ARBA" id="ARBA00023014"/>
    </source>
</evidence>
<dbReference type="PATRIC" id="fig|1453497.3.peg.1186"/>
<keyword evidence="9" id="KW-1185">Reference proteome</keyword>
<keyword evidence="2" id="KW-0004">4Fe-4S</keyword>
<dbReference type="SFLD" id="SFLDG01083">
    <property type="entry name" value="Uncharacterised_Radical_SAM_Su"/>
    <property type="match status" value="1"/>
</dbReference>
<keyword evidence="4" id="KW-0479">Metal-binding</keyword>
<keyword evidence="3" id="KW-0949">S-adenosyl-L-methionine</keyword>
<dbReference type="CDD" id="cd01335">
    <property type="entry name" value="Radical_SAM"/>
    <property type="match status" value="1"/>
</dbReference>